<dbReference type="InterPro" id="IPR025714">
    <property type="entry name" value="Methyltranfer_dom"/>
</dbReference>
<dbReference type="Proteomes" id="UP000182753">
    <property type="component" value="Unassembled WGS sequence"/>
</dbReference>
<evidence type="ECO:0000313" key="5">
    <source>
        <dbReference type="EMBL" id="OIN89096.1"/>
    </source>
</evidence>
<dbReference type="PANTHER" id="PTHR12526">
    <property type="entry name" value="GLYCOSYLTRANSFERASE"/>
    <property type="match status" value="1"/>
</dbReference>
<keyword evidence="2" id="KW-0808">Transferase</keyword>
<dbReference type="Pfam" id="PF13847">
    <property type="entry name" value="Methyltransf_31"/>
    <property type="match status" value="1"/>
</dbReference>
<reference evidence="5 6" key="1">
    <citation type="journal article" date="2016" name="Environ. Microbiol.">
        <title>Genomic resolution of a cold subsurface aquifer community provides metabolic insights for novel microbes adapted to high CO concentrations.</title>
        <authorList>
            <person name="Probst A.J."/>
            <person name="Castelle C.J."/>
            <person name="Singh A."/>
            <person name="Brown C.T."/>
            <person name="Anantharaman K."/>
            <person name="Sharon I."/>
            <person name="Hug L.A."/>
            <person name="Burstein D."/>
            <person name="Emerson J.B."/>
            <person name="Thomas B.C."/>
            <person name="Banfield J.F."/>
        </authorList>
    </citation>
    <scope>NUCLEOTIDE SEQUENCE [LARGE SCALE GENOMIC DNA]</scope>
    <source>
        <strain evidence="5">CG1_02_42_45</strain>
    </source>
</reference>
<dbReference type="Gene3D" id="3.40.50.2000">
    <property type="entry name" value="Glycogen Phosphorylase B"/>
    <property type="match status" value="2"/>
</dbReference>
<dbReference type="Pfam" id="PF00534">
    <property type="entry name" value="Glycos_transf_1"/>
    <property type="match status" value="1"/>
</dbReference>
<dbReference type="InterPro" id="IPR029063">
    <property type="entry name" value="SAM-dependent_MTases_sf"/>
</dbReference>
<evidence type="ECO:0000313" key="6">
    <source>
        <dbReference type="Proteomes" id="UP000182753"/>
    </source>
</evidence>
<accession>A0A1J4RPZ1</accession>
<gene>
    <name evidence="5" type="ORF">AUJ40_02430</name>
</gene>
<dbReference type="SUPFAM" id="SSF53756">
    <property type="entry name" value="UDP-Glycosyltransferase/glycogen phosphorylase"/>
    <property type="match status" value="1"/>
</dbReference>
<organism evidence="5 6">
    <name type="scientific">Candidatus Berkelbacteria bacterium CG1_02_42_45</name>
    <dbReference type="NCBI Taxonomy" id="1805036"/>
    <lineage>
        <taxon>Bacteria</taxon>
        <taxon>Candidatus Berkelbacteria</taxon>
    </lineage>
</organism>
<dbReference type="Gene3D" id="3.40.50.150">
    <property type="entry name" value="Vaccinia Virus protein VP39"/>
    <property type="match status" value="1"/>
</dbReference>
<comment type="caution">
    <text evidence="5">The sequence shown here is derived from an EMBL/GenBank/DDBJ whole genome shotgun (WGS) entry which is preliminary data.</text>
</comment>
<evidence type="ECO:0008006" key="7">
    <source>
        <dbReference type="Google" id="ProtNLM"/>
    </source>
</evidence>
<feature type="domain" description="Glycosyl transferase family 1" evidence="3">
    <location>
        <begin position="200"/>
        <end position="369"/>
    </location>
</feature>
<name>A0A1J4RPZ1_9BACT</name>
<protein>
    <recommendedName>
        <fullName evidence="7">Glycosyl transferase family 1 domain-containing protein</fullName>
    </recommendedName>
</protein>
<dbReference type="InterPro" id="IPR001296">
    <property type="entry name" value="Glyco_trans_1"/>
</dbReference>
<evidence type="ECO:0000259" key="3">
    <source>
        <dbReference type="Pfam" id="PF00534"/>
    </source>
</evidence>
<dbReference type="EMBL" id="MNUJ01000050">
    <property type="protein sequence ID" value="OIN89096.1"/>
    <property type="molecule type" value="Genomic_DNA"/>
</dbReference>
<evidence type="ECO:0000259" key="4">
    <source>
        <dbReference type="Pfam" id="PF13847"/>
    </source>
</evidence>
<dbReference type="GO" id="GO:0008757">
    <property type="term" value="F:S-adenosylmethionine-dependent methyltransferase activity"/>
    <property type="evidence" value="ECO:0007669"/>
    <property type="project" value="InterPro"/>
</dbReference>
<proteinExistence type="predicted"/>
<dbReference type="CDD" id="cd02440">
    <property type="entry name" value="AdoMet_MTases"/>
    <property type="match status" value="1"/>
</dbReference>
<sequence length="612" mass="71709">MLNLQNKKIIIATHVYTTGPAQDLRDFLRSEKVGKLLYIGHPLFFQPKLKGSGYELYFGNTGEKKESYSKIKNNFGVWSYIRDFFNNIRYVIKNGRGWDLYIGSDNLNALSGLVLKRLGLVKKCVYYVVDYNPVRFQNRLMNKIYHKIDQYCVRHCDETWNLSARMKEGRKNYFNFSAGKQITAPIGIWYDKFARVEFDKVEKHTLVYMGHVLKKQGIQYVIEAIPAIIKEVPNFNFLVIGGGEYLADLKNLVDKLRVSKNVKFTGFVEDHREVEKMLSRCAAAIAMYERYDEHGNLSFTYFADPGKLKSYLAGGLPILLTDVSHNAKEIEKLGCGKIITPDKESIAKAVVTILKNESKLEKMRQNALKYARWFDWNLIFDKNLKRVLYEREIKMGKKQIDLCKYGQYKKDIFKKLNFHFQKGKKILDVGCGDGSDAKIFINEYRLRTSGIDIYEDKKIHSLRGFHFKKAGIYKIPFKSETFDYVFLHDILHHIDEKQQLYSNHIKGLRELKRVCKKNGYIIIVEGNRFNPLFYPHMVLLKKHNHFKQSYFRRLISKVFPTVHFISFEAHLYPPTFLVFFKFYESIMEKVPFLRSMRAYNVAIVRKGEADSI</sequence>
<dbReference type="PANTHER" id="PTHR12526:SF629">
    <property type="entry name" value="TEICHURONIC ACID BIOSYNTHESIS GLYCOSYLTRANSFERASE TUAH-RELATED"/>
    <property type="match status" value="1"/>
</dbReference>
<evidence type="ECO:0000256" key="1">
    <source>
        <dbReference type="ARBA" id="ARBA00022676"/>
    </source>
</evidence>
<keyword evidence="1" id="KW-0328">Glycosyltransferase</keyword>
<evidence type="ECO:0000256" key="2">
    <source>
        <dbReference type="ARBA" id="ARBA00022679"/>
    </source>
</evidence>
<dbReference type="GO" id="GO:0016757">
    <property type="term" value="F:glycosyltransferase activity"/>
    <property type="evidence" value="ECO:0007669"/>
    <property type="project" value="UniProtKB-KW"/>
</dbReference>
<dbReference type="SUPFAM" id="SSF53335">
    <property type="entry name" value="S-adenosyl-L-methionine-dependent methyltransferases"/>
    <property type="match status" value="1"/>
</dbReference>
<dbReference type="AlphaFoldDB" id="A0A1J4RPZ1"/>
<feature type="domain" description="Methyltransferase" evidence="4">
    <location>
        <begin position="421"/>
        <end position="530"/>
    </location>
</feature>